<sequence length="398" mass="45669">MQCITYAVAEQDTAEWISTLTKRLDEIEENRYTLLEILGKSEDERSWQSMLTYFLNPNKPHGFDETVLQAFTKAIETHPETDASDLNVDSDGVKVETEVPTPPRGSADILIYAQNEWFICIEMKVDSGETGDQTERYYHSPRLGSLVKARHSARGGESEYVYLAPESASAPYKHEFVHVSWRDVVPHIEDCLSSNSGDPRSEIQLADFIRNIKKHLTMKDFDAISEEAQLYADHKSKLEDARDEFREERDRLKTNIKSGLRKAFEEESWKTRKSGKSSTWIQLYKKGWHNEDFNIEYEPHVLLDDQPAKIGLYVDIERGDKSIKSDVKDYIYEHADEAELKRLGWTMTGDVKPCLEKHLSLDMESPADTIDEAIQSLKALDAEIGVEIDDAVRMYSSE</sequence>
<proteinExistence type="predicted"/>
<evidence type="ECO:0000256" key="1">
    <source>
        <dbReference type="SAM" id="Coils"/>
    </source>
</evidence>
<keyword evidence="3" id="KW-1185">Reference proteome</keyword>
<keyword evidence="1" id="KW-0175">Coiled coil</keyword>
<accession>A0A1H1G044</accession>
<dbReference type="Proteomes" id="UP000198848">
    <property type="component" value="Unassembled WGS sequence"/>
</dbReference>
<gene>
    <name evidence="2" type="ORF">SAMN04489842_2196</name>
</gene>
<evidence type="ECO:0000313" key="3">
    <source>
        <dbReference type="Proteomes" id="UP000198848"/>
    </source>
</evidence>
<dbReference type="Pfam" id="PF14281">
    <property type="entry name" value="PDDEXK_4"/>
    <property type="match status" value="1"/>
</dbReference>
<evidence type="ECO:0000313" key="2">
    <source>
        <dbReference type="EMBL" id="SDR06597.1"/>
    </source>
</evidence>
<dbReference type="AlphaFoldDB" id="A0A1H1G044"/>
<protein>
    <submittedName>
        <fullName evidence="2">PD-(D/E)XK nuclease superfamily protein</fullName>
    </submittedName>
</protein>
<dbReference type="EMBL" id="FNLC01000002">
    <property type="protein sequence ID" value="SDR06597.1"/>
    <property type="molecule type" value="Genomic_DNA"/>
</dbReference>
<feature type="coiled-coil region" evidence="1">
    <location>
        <begin position="224"/>
        <end position="262"/>
    </location>
</feature>
<name>A0A1H1G044_NATTX</name>
<dbReference type="InterPro" id="IPR029470">
    <property type="entry name" value="PDDEXK_4"/>
</dbReference>
<reference evidence="3" key="1">
    <citation type="submission" date="2016-10" db="EMBL/GenBank/DDBJ databases">
        <authorList>
            <person name="Varghese N."/>
            <person name="Submissions S."/>
        </authorList>
    </citation>
    <scope>NUCLEOTIDE SEQUENCE [LARGE SCALE GENOMIC DNA]</scope>
    <source>
        <strain evidence="3">DSM 24767</strain>
    </source>
</reference>
<organism evidence="2 3">
    <name type="scientific">Natronobacterium texcoconense</name>
    <dbReference type="NCBI Taxonomy" id="1095778"/>
    <lineage>
        <taxon>Archaea</taxon>
        <taxon>Methanobacteriati</taxon>
        <taxon>Methanobacteriota</taxon>
        <taxon>Stenosarchaea group</taxon>
        <taxon>Halobacteria</taxon>
        <taxon>Halobacteriales</taxon>
        <taxon>Natrialbaceae</taxon>
        <taxon>Natronobacterium</taxon>
    </lineage>
</organism>